<dbReference type="InterPro" id="IPR019787">
    <property type="entry name" value="Znf_PHD-finger"/>
</dbReference>
<dbReference type="Proteomes" id="UP000502823">
    <property type="component" value="Unassembled WGS sequence"/>
</dbReference>
<sequence length="2448" mass="274760">MTVPPSLLDPLAEQSAVMTGLEKFTSYNITVLCFTDPGDGLRSQPVQVRTDEDVPGEVGSLQFDDVSDRAVKVIWSRPKQINGILTGYQLTYMVKDHPETLKVENLTSDTQSIMVNHLQATTHYRFEVSAQTGVGLGPARVATIQSGVEPVLPHPPVRLAVTNIEAFSVVLQFTPGFDGNSSITEWIVEAQTARNATWVPVFEASDPDATTLTVTGLVPFMLYKLRIISNNVVGASSPSEPTKEFQTIQAPPAHPPYNVTVRAMSATELRVRWIPLQQVEWFGNPRGYNISYREVGGLVSGGKWRSVTIDDHTANSHILDNLEEFAQYEIITQAYNDVGSSEPSPVAVERTRESVPSFGPMGVEANATSSTTIVVKWGDVPREHQNGQIEGFKVYYGSNPRLPFQYKDIPNNTTQTTTLTELRKYVLYHIQVLAYTRLGDGALSSPPVHVRTFEDAPGAPSNVSFPDVSFTTARIIWDVPDEPNGEILAYRVTYHLHTYSNLNFSREFPPSDRTYRATELASEQYYVFSVTAQTRLGWGKTANALVFTTNNRERPQPPSVPQISPSQVQSEQITFSWTPGRDGFSPLRYYTVQYAENSGPWQTVPERVDPQVMSYTVTSLKPFTAYRFRIQATNDIGPSGWSVESDVARTLPAAPSRGVTGLKVVPITTTSVRVEWDTVDSAYWSGDYETGGYRVEYRSEKFPTAVQATPKEDVMGTEVNQVVLKDLTRNCNYDIVVVPFNSQGSGPPSPPVAVYVGEAVPTGEPQAVEGQPVSSTEVRLHWKPPQQSQQNGDLLGYKIFYLVTDSPLDEEDTNFEEELEVVPASYNSHNLVFLDKYTEYRIQILAFNPAGDGPRSKPVTVKTLQGLPGPPSNLKFSDITMSSLMVSWDRPKKPNGEVIGYIVSYETAEQNERFSKQVKQKVTGTSLLVQTLEEEVTYTFSVRALTIDYGPAVTGNVTTGPQDGSPAKPKDLVMSKSVSSVDMHWANGPSGKGPILGYYIQSKRKDDTRWQTVTRTNNGLLEEFTVSYQNLLPSTSYTFRVIAYNIYGISYPAYSDDAVLTPSKLYLQYGYLQQKPFYRQTWFMVALASTSVIIIIMIIAVLCVKSKSYKYKQEAQKTLEESMAMDLDERQEMAAELYRSHRAGAPVMSAGGCGTLGKRSTLGRKSVGHHPPPGNIHYDDHCRMCHRLGDLLCCETCPAVFHLECVEPPMEDVPEEDWQCSVCRAHKVSGVVDCIPDVEKSGLLCRQEHLGFDRHGRKYWFLARRIFVESEDGEVWYYSTTVQLEELLEAIDGENMEVALAREIGDFKEEIMRQMEITEKLTNLNKGNKKSYLDVENVALLKLQKERHERRAKEEEERRERERQEAEELVRRMHEDETAETVNTVTTTMMTTTTTAAAANARESEHVTEVITTTTTTTTTTSAIKMTSSFASSEGDEDEMDMDSDKEGEEGTTKIGKDGKKHTILTRSKTGSLQPRTFNMDDLKRRSSGALSKTELDKLQGDKKDKEVDKDSVDSTRITRLKAQQMATGTYMFKLGMENGFKSYVNQYSTNIAALNKLQRNEERDKKRHLSHKFSLTQASEFKWIGSLYGTRALLVSTLRQSILQLESSIQSSFMHPNWPLLRKPWITAVSACINPRDFARALIVLQACIKPVVFAPVWHEALGHVRMQRLTAAEREERKRLDKKDKKDKEEEEERNRLTYNFVKYTLGLKHMVWKQKGEEYRVHGQWGWLWLSTSRKFKIQDCHKMGLRAGPQKIMVQVKDGKEMKILAVDPNTYRFLIKKCAEDEASAEQKVKLEVNNIAVKNDPFTEDDSKDKVKDVVLEGLEKAEIKELEEGEEGEEKEKNKAGAEPDRTVSPVDAGKAKIKQEATSKGDRESSLKHLKVFPPISKFEEIDITKALTSRGRLHYPKIAKKSRLDEFLARRTHLKLLEERRFSQNLINKSSSESENGKSTPDGDGEVDVENEESDDAESEGVSSAEQLLPSLFLGNLYVANNGTSAVGGPNKDILNSITRRVTALRQQYAKLTRLGRGLSCYCQQCNVNAGKSPGSAASPASSCYSPLCLQKARVRRELLILLRKVNSHSSGNNILTAAIPSVKTVATMPTSHKAIRKDLESAVAVETTCEDEAKVAVPIAEKASHKEESTNDAEDAGSVDIEEIVKSEAMDLDGEKTSLNGANNAQCTVMSSEINTAVPDEVQRTDGDLNTDGAISGPVAYKMEQGAEHQRVYSTTCTKGRVYLKKVAVSLADRRKKRTPVKYPLCSTFQTRSKRRNMLILPQHELRRLARLGGRMAVNGYHHLAKPNQQVWPYPCSRPLFKTCWLYRTVNLRSLAAAALQLRIMWACLRWDDMQVKPPSNDGKHQVTTDTEIMTLEILKHRHVGKFMDRTQYMRRKVVIPLELPKTVREVTSIRSGLRKRKRAESPQSTEPQVTEEWVDEDKLELWEIKQYGD</sequence>
<feature type="compositionally biased region" description="Basic and acidic residues" evidence="16">
    <location>
        <begin position="1861"/>
        <end position="1878"/>
    </location>
</feature>
<keyword evidence="9" id="KW-0130">Cell adhesion</keyword>
<keyword evidence="5" id="KW-0732">Signal</keyword>
<dbReference type="FunFam" id="2.60.40.10:FF:001722">
    <property type="entry name" value="Sidekick, isoform B"/>
    <property type="match status" value="1"/>
</dbReference>
<evidence type="ECO:0000259" key="18">
    <source>
        <dbReference type="PROSITE" id="PS50853"/>
    </source>
</evidence>
<dbReference type="FunFam" id="2.60.40.10:FF:000093">
    <property type="entry name" value="Down syndrome cell adhesion molecule, isoform B"/>
    <property type="match status" value="1"/>
</dbReference>
<feature type="region of interest" description="Disordered" evidence="16">
    <location>
        <begin position="1397"/>
        <end position="1510"/>
    </location>
</feature>
<feature type="compositionally biased region" description="Polar residues" evidence="16">
    <location>
        <begin position="1465"/>
        <end position="1477"/>
    </location>
</feature>
<dbReference type="GO" id="GO:0048731">
    <property type="term" value="P:system development"/>
    <property type="evidence" value="ECO:0007669"/>
    <property type="project" value="UniProtKB-ARBA"/>
</dbReference>
<evidence type="ECO:0000259" key="17">
    <source>
        <dbReference type="PROSITE" id="PS50016"/>
    </source>
</evidence>
<keyword evidence="8" id="KW-0862">Zinc</keyword>
<feature type="domain" description="Fibronectin type-III" evidence="18">
    <location>
        <begin position="57"/>
        <end position="151"/>
    </location>
</feature>
<dbReference type="CDD" id="cd00063">
    <property type="entry name" value="FN3"/>
    <property type="match status" value="11"/>
</dbReference>
<feature type="region of interest" description="Disordered" evidence="16">
    <location>
        <begin position="1831"/>
        <end position="1878"/>
    </location>
</feature>
<comment type="subcellular location">
    <subcellularLocation>
        <location evidence="2">Membrane</location>
    </subcellularLocation>
    <subcellularLocation>
        <location evidence="1">Nucleus</location>
    </subcellularLocation>
</comment>
<dbReference type="InterPro" id="IPR001965">
    <property type="entry name" value="Znf_PHD"/>
</dbReference>
<feature type="region of interest" description="Disordered" evidence="16">
    <location>
        <begin position="2409"/>
        <end position="2431"/>
    </location>
</feature>
<evidence type="ECO:0000256" key="11">
    <source>
        <dbReference type="ARBA" id="ARBA00023136"/>
    </source>
</evidence>
<evidence type="ECO:0000256" key="14">
    <source>
        <dbReference type="ARBA" id="ARBA00023319"/>
    </source>
</evidence>
<comment type="caution">
    <text evidence="19">The sequence shown here is derived from an EMBL/GenBank/DDBJ whole genome shotgun (WGS) entry which is preliminary data.</text>
</comment>
<dbReference type="SUPFAM" id="SSF49265">
    <property type="entry name" value="Fibronectin type III"/>
    <property type="match status" value="6"/>
</dbReference>
<evidence type="ECO:0000313" key="19">
    <source>
        <dbReference type="EMBL" id="GFG34995.1"/>
    </source>
</evidence>
<evidence type="ECO:0000256" key="5">
    <source>
        <dbReference type="ARBA" id="ARBA00022729"/>
    </source>
</evidence>
<feature type="compositionally biased region" description="Acidic residues" evidence="16">
    <location>
        <begin position="1956"/>
        <end position="1972"/>
    </location>
</feature>
<keyword evidence="13" id="KW-0539">Nucleus</keyword>
<feature type="domain" description="Fibronectin type-III" evidence="18">
    <location>
        <begin position="155"/>
        <end position="250"/>
    </location>
</feature>
<feature type="compositionally biased region" description="Polar residues" evidence="16">
    <location>
        <begin position="1422"/>
        <end position="1431"/>
    </location>
</feature>
<reference evidence="20" key="1">
    <citation type="submission" date="2020-01" db="EMBL/GenBank/DDBJ databases">
        <title>Draft genome sequence of the Termite Coptotermes fromosanus.</title>
        <authorList>
            <person name="Itakura S."/>
            <person name="Yosikawa Y."/>
            <person name="Umezawa K."/>
        </authorList>
    </citation>
    <scope>NUCLEOTIDE SEQUENCE [LARGE SCALE GENOMIC DNA]</scope>
</reference>
<dbReference type="PROSITE" id="PS01359">
    <property type="entry name" value="ZF_PHD_1"/>
    <property type="match status" value="1"/>
</dbReference>
<organism evidence="19 20">
    <name type="scientific">Coptotermes formosanus</name>
    <name type="common">Formosan subterranean termite</name>
    <dbReference type="NCBI Taxonomy" id="36987"/>
    <lineage>
        <taxon>Eukaryota</taxon>
        <taxon>Metazoa</taxon>
        <taxon>Ecdysozoa</taxon>
        <taxon>Arthropoda</taxon>
        <taxon>Hexapoda</taxon>
        <taxon>Insecta</taxon>
        <taxon>Pterygota</taxon>
        <taxon>Neoptera</taxon>
        <taxon>Polyneoptera</taxon>
        <taxon>Dictyoptera</taxon>
        <taxon>Blattodea</taxon>
        <taxon>Blattoidea</taxon>
        <taxon>Termitoidae</taxon>
        <taxon>Rhinotermitidae</taxon>
        <taxon>Coptotermes</taxon>
    </lineage>
</organism>
<dbReference type="SMART" id="SM00060">
    <property type="entry name" value="FN3"/>
    <property type="match status" value="10"/>
</dbReference>
<feature type="domain" description="Fibronectin type-III" evidence="18">
    <location>
        <begin position="359"/>
        <end position="455"/>
    </location>
</feature>
<evidence type="ECO:0000256" key="12">
    <source>
        <dbReference type="ARBA" id="ARBA00023157"/>
    </source>
</evidence>
<feature type="compositionally biased region" description="Basic and acidic residues" evidence="16">
    <location>
        <begin position="1494"/>
        <end position="1510"/>
    </location>
</feature>
<dbReference type="PANTHER" id="PTHR45975">
    <property type="entry name" value="NUCLEOSOME-REMODELING FACTOR SUBUNIT BPTF"/>
    <property type="match status" value="1"/>
</dbReference>
<keyword evidence="6" id="KW-0677">Repeat</keyword>
<feature type="compositionally biased region" description="Low complexity" evidence="16">
    <location>
        <begin position="1941"/>
        <end position="1952"/>
    </location>
</feature>
<dbReference type="PROSITE" id="PS50016">
    <property type="entry name" value="ZF_PHD_2"/>
    <property type="match status" value="1"/>
</dbReference>
<keyword evidence="4" id="KW-0479">Metal-binding</keyword>
<dbReference type="GO" id="GO:0000978">
    <property type="term" value="F:RNA polymerase II cis-regulatory region sequence-specific DNA binding"/>
    <property type="evidence" value="ECO:0007669"/>
    <property type="project" value="TreeGrafter"/>
</dbReference>
<evidence type="ECO:0000256" key="6">
    <source>
        <dbReference type="ARBA" id="ARBA00022737"/>
    </source>
</evidence>
<feature type="region of interest" description="Disordered" evidence="16">
    <location>
        <begin position="1940"/>
        <end position="1974"/>
    </location>
</feature>
<feature type="domain" description="Fibronectin type-III" evidence="18">
    <location>
        <begin position="1"/>
        <end position="53"/>
    </location>
</feature>
<dbReference type="CDD" id="cd15559">
    <property type="entry name" value="PHD1_BPTF"/>
    <property type="match status" value="1"/>
</dbReference>
<dbReference type="InterPro" id="IPR011011">
    <property type="entry name" value="Znf_FYVE_PHD"/>
</dbReference>
<evidence type="ECO:0000256" key="3">
    <source>
        <dbReference type="ARBA" id="ARBA00022692"/>
    </source>
</evidence>
<keyword evidence="7 15" id="KW-0863">Zinc-finger</keyword>
<dbReference type="InterPro" id="IPR028941">
    <property type="entry name" value="WHIM2_dom"/>
</dbReference>
<keyword evidence="20" id="KW-1185">Reference proteome</keyword>
<keyword evidence="14" id="KW-0393">Immunoglobulin domain</keyword>
<dbReference type="GO" id="GO:0016589">
    <property type="term" value="C:NURF complex"/>
    <property type="evidence" value="ECO:0007669"/>
    <property type="project" value="InterPro"/>
</dbReference>
<evidence type="ECO:0000256" key="8">
    <source>
        <dbReference type="ARBA" id="ARBA00022833"/>
    </source>
</evidence>
<evidence type="ECO:0000313" key="20">
    <source>
        <dbReference type="Proteomes" id="UP000502823"/>
    </source>
</evidence>
<feature type="domain" description="Fibronectin type-III" evidence="18">
    <location>
        <begin position="459"/>
        <end position="552"/>
    </location>
</feature>
<dbReference type="Pfam" id="PF00041">
    <property type="entry name" value="fn3"/>
    <property type="match status" value="10"/>
</dbReference>
<dbReference type="SUPFAM" id="SSF57903">
    <property type="entry name" value="FYVE/PHD zinc finger"/>
    <property type="match status" value="1"/>
</dbReference>
<feature type="compositionally biased region" description="Low complexity" evidence="16">
    <location>
        <begin position="1412"/>
        <end position="1421"/>
    </location>
</feature>
<dbReference type="InterPro" id="IPR003961">
    <property type="entry name" value="FN3_dom"/>
</dbReference>
<evidence type="ECO:0008006" key="21">
    <source>
        <dbReference type="Google" id="ProtNLM"/>
    </source>
</evidence>
<feature type="compositionally biased region" description="Basic and acidic residues" evidence="16">
    <location>
        <begin position="1443"/>
        <end position="1458"/>
    </location>
</feature>
<gene>
    <name evidence="19" type="ORF">Cfor_04657</name>
</gene>
<keyword evidence="12" id="KW-1015">Disulfide bond</keyword>
<dbReference type="Pfam" id="PF00628">
    <property type="entry name" value="PHD"/>
    <property type="match status" value="1"/>
</dbReference>
<feature type="non-terminal residue" evidence="19">
    <location>
        <position position="2448"/>
    </location>
</feature>
<evidence type="ECO:0000256" key="13">
    <source>
        <dbReference type="ARBA" id="ARBA00023242"/>
    </source>
</evidence>
<dbReference type="InterPro" id="IPR019786">
    <property type="entry name" value="Zinc_finger_PHD-type_CS"/>
</dbReference>
<dbReference type="FunFam" id="2.60.40.10:FF:001715">
    <property type="entry name" value="Sidekick, isoform B"/>
    <property type="match status" value="1"/>
</dbReference>
<evidence type="ECO:0000256" key="15">
    <source>
        <dbReference type="PROSITE-ProRule" id="PRU00146"/>
    </source>
</evidence>
<dbReference type="InterPro" id="IPR013783">
    <property type="entry name" value="Ig-like_fold"/>
</dbReference>
<evidence type="ECO:0000256" key="1">
    <source>
        <dbReference type="ARBA" id="ARBA00004123"/>
    </source>
</evidence>
<feature type="domain" description="Fibronectin type-III" evidence="18">
    <location>
        <begin position="764"/>
        <end position="866"/>
    </location>
</feature>
<feature type="compositionally biased region" description="Basic and acidic residues" evidence="16">
    <location>
        <begin position="1841"/>
        <end position="1853"/>
    </location>
</feature>
<dbReference type="PANTHER" id="PTHR45975:SF2">
    <property type="entry name" value="NUCLEOSOME-REMODELING FACTOR SUBUNIT BPTF"/>
    <property type="match status" value="1"/>
</dbReference>
<evidence type="ECO:0000256" key="2">
    <source>
        <dbReference type="ARBA" id="ARBA00004370"/>
    </source>
</evidence>
<accession>A0A6L2PWY4</accession>
<name>A0A6L2PWY4_COPFO</name>
<protein>
    <recommendedName>
        <fullName evidence="21">Protein sidekick</fullName>
    </recommendedName>
</protein>
<dbReference type="Gene3D" id="3.30.40.10">
    <property type="entry name" value="Zinc/RING finger domain, C3HC4 (zinc finger)"/>
    <property type="match status" value="1"/>
</dbReference>
<dbReference type="FunFam" id="2.60.40.10:FF:000209">
    <property type="entry name" value="Sidekick cell adhesion molecule 2"/>
    <property type="match status" value="1"/>
</dbReference>
<evidence type="ECO:0000256" key="16">
    <source>
        <dbReference type="SAM" id="MobiDB-lite"/>
    </source>
</evidence>
<evidence type="ECO:0000256" key="7">
    <source>
        <dbReference type="ARBA" id="ARBA00022771"/>
    </source>
</evidence>
<evidence type="ECO:0000256" key="9">
    <source>
        <dbReference type="ARBA" id="ARBA00022889"/>
    </source>
</evidence>
<dbReference type="PROSITE" id="PS50853">
    <property type="entry name" value="FN3"/>
    <property type="match status" value="11"/>
</dbReference>
<dbReference type="InterPro" id="IPR013083">
    <property type="entry name" value="Znf_RING/FYVE/PHD"/>
</dbReference>
<dbReference type="GO" id="GO:0008270">
    <property type="term" value="F:zinc ion binding"/>
    <property type="evidence" value="ECO:0007669"/>
    <property type="project" value="UniProtKB-KW"/>
</dbReference>
<dbReference type="GO" id="GO:0007155">
    <property type="term" value="P:cell adhesion"/>
    <property type="evidence" value="ECO:0007669"/>
    <property type="project" value="UniProtKB-KW"/>
</dbReference>
<dbReference type="GO" id="GO:0016020">
    <property type="term" value="C:membrane"/>
    <property type="evidence" value="ECO:0007669"/>
    <property type="project" value="UniProtKB-SubCell"/>
</dbReference>
<dbReference type="SMART" id="SM00249">
    <property type="entry name" value="PHD"/>
    <property type="match status" value="1"/>
</dbReference>
<dbReference type="OrthoDB" id="8188358at2759"/>
<feature type="domain" description="Fibronectin type-III" evidence="18">
    <location>
        <begin position="255"/>
        <end position="354"/>
    </location>
</feature>
<proteinExistence type="predicted"/>
<feature type="region of interest" description="Disordered" evidence="16">
    <location>
        <begin position="1346"/>
        <end position="1374"/>
    </location>
</feature>
<keyword evidence="10" id="KW-1133">Transmembrane helix</keyword>
<dbReference type="Pfam" id="PF15613">
    <property type="entry name" value="WSD"/>
    <property type="match status" value="1"/>
</dbReference>
<feature type="domain" description="Fibronectin type-III" evidence="18">
    <location>
        <begin position="658"/>
        <end position="759"/>
    </location>
</feature>
<dbReference type="InterPro" id="IPR038028">
    <property type="entry name" value="BPTF"/>
</dbReference>
<dbReference type="Gene3D" id="2.60.40.10">
    <property type="entry name" value="Immunoglobulins"/>
    <property type="match status" value="11"/>
</dbReference>
<dbReference type="InParanoid" id="A0A6L2PWY4"/>
<feature type="domain" description="Fibronectin type-III" evidence="18">
    <location>
        <begin position="870"/>
        <end position="963"/>
    </location>
</feature>
<feature type="domain" description="Fibronectin type-III" evidence="18">
    <location>
        <begin position="557"/>
        <end position="653"/>
    </location>
</feature>
<feature type="domain" description="PHD-type" evidence="17">
    <location>
        <begin position="1179"/>
        <end position="1226"/>
    </location>
</feature>
<feature type="domain" description="Fibronectin type-III" evidence="18">
    <location>
        <begin position="965"/>
        <end position="1064"/>
    </location>
</feature>
<keyword evidence="3" id="KW-0812">Transmembrane</keyword>
<dbReference type="GO" id="GO:0006357">
    <property type="term" value="P:regulation of transcription by RNA polymerase II"/>
    <property type="evidence" value="ECO:0007669"/>
    <property type="project" value="InterPro"/>
</dbReference>
<keyword evidence="11" id="KW-0472">Membrane</keyword>
<dbReference type="FunFam" id="2.60.40.10:FF:001849">
    <property type="entry name" value="Sidekick, isoform B"/>
    <property type="match status" value="1"/>
</dbReference>
<evidence type="ECO:0000256" key="10">
    <source>
        <dbReference type="ARBA" id="ARBA00022989"/>
    </source>
</evidence>
<evidence type="ECO:0000256" key="4">
    <source>
        <dbReference type="ARBA" id="ARBA00022723"/>
    </source>
</evidence>
<dbReference type="EMBL" id="BLKM01008808">
    <property type="protein sequence ID" value="GFG34995.1"/>
    <property type="molecule type" value="Genomic_DNA"/>
</dbReference>
<dbReference type="InterPro" id="IPR036116">
    <property type="entry name" value="FN3_sf"/>
</dbReference>